<dbReference type="PANTHER" id="PTHR34598">
    <property type="entry name" value="BLL6449 PROTEIN"/>
    <property type="match status" value="1"/>
</dbReference>
<accession>A0A8H7W4T5</accession>
<dbReference type="InterPro" id="IPR044053">
    <property type="entry name" value="AsaB-like"/>
</dbReference>
<dbReference type="OrthoDB" id="412788at2759"/>
<comment type="similarity">
    <text evidence="1">Belongs to the asaB hydroxylase/desaturase family.</text>
</comment>
<dbReference type="GO" id="GO:0016491">
    <property type="term" value="F:oxidoreductase activity"/>
    <property type="evidence" value="ECO:0007669"/>
    <property type="project" value="InterPro"/>
</dbReference>
<evidence type="ECO:0000313" key="2">
    <source>
        <dbReference type="EMBL" id="KAG4415257.1"/>
    </source>
</evidence>
<reference evidence="2" key="1">
    <citation type="submission" date="2021-02" db="EMBL/GenBank/DDBJ databases">
        <title>Genome sequence Cadophora malorum strain M34.</title>
        <authorList>
            <person name="Stefanovic E."/>
            <person name="Vu D."/>
            <person name="Scully C."/>
            <person name="Dijksterhuis J."/>
            <person name="Roader J."/>
            <person name="Houbraken J."/>
        </authorList>
    </citation>
    <scope>NUCLEOTIDE SEQUENCE</scope>
    <source>
        <strain evidence="2">M34</strain>
    </source>
</reference>
<gene>
    <name evidence="2" type="ORF">IFR04_011614</name>
</gene>
<proteinExistence type="inferred from homology"/>
<organism evidence="2 3">
    <name type="scientific">Cadophora malorum</name>
    <dbReference type="NCBI Taxonomy" id="108018"/>
    <lineage>
        <taxon>Eukaryota</taxon>
        <taxon>Fungi</taxon>
        <taxon>Dikarya</taxon>
        <taxon>Ascomycota</taxon>
        <taxon>Pezizomycotina</taxon>
        <taxon>Leotiomycetes</taxon>
        <taxon>Helotiales</taxon>
        <taxon>Ploettnerulaceae</taxon>
        <taxon>Cadophora</taxon>
    </lineage>
</organism>
<dbReference type="AlphaFoldDB" id="A0A8H7W4T5"/>
<keyword evidence="3" id="KW-1185">Reference proteome</keyword>
<comment type="caution">
    <text evidence="2">The sequence shown here is derived from an EMBL/GenBank/DDBJ whole genome shotgun (WGS) entry which is preliminary data.</text>
</comment>
<dbReference type="EMBL" id="JAFJYH010000229">
    <property type="protein sequence ID" value="KAG4415257.1"/>
    <property type="molecule type" value="Genomic_DNA"/>
</dbReference>
<evidence type="ECO:0000313" key="3">
    <source>
        <dbReference type="Proteomes" id="UP000664132"/>
    </source>
</evidence>
<name>A0A8H7W4T5_9HELO</name>
<evidence type="ECO:0000256" key="1">
    <source>
        <dbReference type="ARBA" id="ARBA00023604"/>
    </source>
</evidence>
<protein>
    <submittedName>
        <fullName evidence="2">Uncharacterized protein</fullName>
    </submittedName>
</protein>
<dbReference type="PANTHER" id="PTHR34598:SF3">
    <property type="entry name" value="OXIDOREDUCTASE AN1597"/>
    <property type="match status" value="1"/>
</dbReference>
<dbReference type="Proteomes" id="UP000664132">
    <property type="component" value="Unassembled WGS sequence"/>
</dbReference>
<sequence>MPPVHAALQYLQKLNLYNHEKPYQLYVTPRQDFDPNTQPVNNLEFETREGILIQDLRQMHTKADINMCEFQVTPHESAVREFSCTADIQAYRDETELLLQRTLEAVHVKYYDTVLRKNVTFERDQIDSADPLRIEGPARGLHNDITAKSGPEVISRYLSKEAKAEFLQRGYHIRIMKFWFEKQTPSEPFMFIMYDTKSGNHARFCPHVSFDNANAPEGAAPRKSIETRSIVITKDTNYISASTRN</sequence>